<organism evidence="3 4">
    <name type="scientific">Marasmiellus scandens</name>
    <dbReference type="NCBI Taxonomy" id="2682957"/>
    <lineage>
        <taxon>Eukaryota</taxon>
        <taxon>Fungi</taxon>
        <taxon>Dikarya</taxon>
        <taxon>Basidiomycota</taxon>
        <taxon>Agaricomycotina</taxon>
        <taxon>Agaricomycetes</taxon>
        <taxon>Agaricomycetidae</taxon>
        <taxon>Agaricales</taxon>
        <taxon>Marasmiineae</taxon>
        <taxon>Omphalotaceae</taxon>
        <taxon>Marasmiellus</taxon>
    </lineage>
</organism>
<dbReference type="PANTHER" id="PTHR47524:SF1">
    <property type="entry name" value="20S RRNA ACCUMULATION PROTEIN 4"/>
    <property type="match status" value="1"/>
</dbReference>
<comment type="caution">
    <text evidence="3">The sequence shown here is derived from an EMBL/GenBank/DDBJ whole genome shotgun (WGS) entry which is preliminary data.</text>
</comment>
<evidence type="ECO:0000313" key="4">
    <source>
        <dbReference type="Proteomes" id="UP001498398"/>
    </source>
</evidence>
<feature type="compositionally biased region" description="Acidic residues" evidence="1">
    <location>
        <begin position="168"/>
        <end position="178"/>
    </location>
</feature>
<feature type="region of interest" description="Disordered" evidence="1">
    <location>
        <begin position="359"/>
        <end position="380"/>
    </location>
</feature>
<dbReference type="EMBL" id="JBANRG010000047">
    <property type="protein sequence ID" value="KAK7445468.1"/>
    <property type="molecule type" value="Genomic_DNA"/>
</dbReference>
<dbReference type="PANTHER" id="PTHR47524">
    <property type="entry name" value="20S RRNA ACCUMULATION PROTEIN 4"/>
    <property type="match status" value="1"/>
</dbReference>
<dbReference type="InterPro" id="IPR007320">
    <property type="entry name" value="PDCD2_C"/>
</dbReference>
<reference evidence="3 4" key="1">
    <citation type="submission" date="2024-01" db="EMBL/GenBank/DDBJ databases">
        <title>A draft genome for the cacao thread blight pathogen Marasmiellus scandens.</title>
        <authorList>
            <person name="Baruah I.K."/>
            <person name="Leung J."/>
            <person name="Bukari Y."/>
            <person name="Amoako-Attah I."/>
            <person name="Meinhardt L.W."/>
            <person name="Bailey B.A."/>
            <person name="Cohen S.P."/>
        </authorList>
    </citation>
    <scope>NUCLEOTIDE SEQUENCE [LARGE SCALE GENOMIC DNA]</scope>
    <source>
        <strain evidence="3 4">GH-19</strain>
    </source>
</reference>
<dbReference type="Pfam" id="PF04194">
    <property type="entry name" value="PDCD2_C"/>
    <property type="match status" value="1"/>
</dbReference>
<feature type="domain" description="Programmed cell death protein 2 C-terminal" evidence="2">
    <location>
        <begin position="260"/>
        <end position="421"/>
    </location>
</feature>
<accession>A0ABR1J286</accession>
<feature type="compositionally biased region" description="Low complexity" evidence="1">
    <location>
        <begin position="179"/>
        <end position="188"/>
    </location>
</feature>
<feature type="compositionally biased region" description="Basic and acidic residues" evidence="1">
    <location>
        <begin position="359"/>
        <end position="374"/>
    </location>
</feature>
<evidence type="ECO:0000313" key="3">
    <source>
        <dbReference type="EMBL" id="KAK7445468.1"/>
    </source>
</evidence>
<gene>
    <name evidence="3" type="ORF">VKT23_014887</name>
</gene>
<sequence>MAPQDDWSDSDDEAVAGVETSVLLGIPDGTIEAASDIDDAAVSRIGGYPAFLPSKEPSLASCQCKVCSDPMELLVQLWCPFEDSPMDRALYIWGCSNSGCQRKEGSVRAWRGLRYNEKYAAKLELKLAKKKERDVRAALETTNPFSIKSAQASPFGLGAQIFGGAPQEDQDQGDDVSDTESTSSEESLLTAMASATLEESPWRHGPSYPALYLSTSSEYIPPPPKSKAPTKDQLMDSFSGGDNKELSWISEAYENSLDVDSVFERFSKRVGHEGEQCVRYDLKGIPLPFASDAIFEALFPAPATPPLPVTKPDFKVVQTPKRLYAPSATAVPDCPVCKGKRVFECQLMPNLINVLRRRDEKEDKMSEEERRRAVEQALKGGGGKGMEWGTCMVFSCENDCRLEGGKETKEVWREERVVVQWDV</sequence>
<name>A0ABR1J286_9AGAR</name>
<feature type="region of interest" description="Disordered" evidence="1">
    <location>
        <begin position="158"/>
        <end position="188"/>
    </location>
</feature>
<evidence type="ECO:0000256" key="1">
    <source>
        <dbReference type="SAM" id="MobiDB-lite"/>
    </source>
</evidence>
<evidence type="ECO:0000259" key="2">
    <source>
        <dbReference type="Pfam" id="PF04194"/>
    </source>
</evidence>
<keyword evidence="4" id="KW-1185">Reference proteome</keyword>
<dbReference type="Proteomes" id="UP001498398">
    <property type="component" value="Unassembled WGS sequence"/>
</dbReference>
<proteinExistence type="predicted"/>
<protein>
    <recommendedName>
        <fullName evidence="2">Programmed cell death protein 2 C-terminal domain-containing protein</fullName>
    </recommendedName>
</protein>